<dbReference type="EMBL" id="WUBL01000032">
    <property type="protein sequence ID" value="KAF2969709.1"/>
    <property type="molecule type" value="Genomic_DNA"/>
</dbReference>
<dbReference type="Proteomes" id="UP000481858">
    <property type="component" value="Unassembled WGS sequence"/>
</dbReference>
<evidence type="ECO:0000313" key="2">
    <source>
        <dbReference type="EMBL" id="KAF2969709.1"/>
    </source>
</evidence>
<sequence>MPDQKHPYSYEGCNADEQNESQNIQENDDLDRLFSEAWEELKDMSIEEIAQIFSWATPSKGVNPSVAAGILKEI</sequence>
<accession>A0A7C8IQF9</accession>
<feature type="region of interest" description="Disordered" evidence="1">
    <location>
        <begin position="1"/>
        <end position="27"/>
    </location>
</feature>
<comment type="caution">
    <text evidence="2">The sequence shown here is derived from an EMBL/GenBank/DDBJ whole genome shotgun (WGS) entry which is preliminary data.</text>
</comment>
<proteinExistence type="predicted"/>
<protein>
    <submittedName>
        <fullName evidence="2">Uncharacterized protein</fullName>
    </submittedName>
</protein>
<organism evidence="2 3">
    <name type="scientific">Xylaria multiplex</name>
    <dbReference type="NCBI Taxonomy" id="323545"/>
    <lineage>
        <taxon>Eukaryota</taxon>
        <taxon>Fungi</taxon>
        <taxon>Dikarya</taxon>
        <taxon>Ascomycota</taxon>
        <taxon>Pezizomycotina</taxon>
        <taxon>Sordariomycetes</taxon>
        <taxon>Xylariomycetidae</taxon>
        <taxon>Xylariales</taxon>
        <taxon>Xylariaceae</taxon>
        <taxon>Xylaria</taxon>
    </lineage>
</organism>
<gene>
    <name evidence="2" type="ORF">GQX73_g3814</name>
</gene>
<dbReference type="AlphaFoldDB" id="A0A7C8IQF9"/>
<name>A0A7C8IQF9_9PEZI</name>
<evidence type="ECO:0000256" key="1">
    <source>
        <dbReference type="SAM" id="MobiDB-lite"/>
    </source>
</evidence>
<reference evidence="2 3" key="1">
    <citation type="submission" date="2019-12" db="EMBL/GenBank/DDBJ databases">
        <title>Draft genome sequence of the ascomycete Xylaria multiplex DSM 110363.</title>
        <authorList>
            <person name="Buettner E."/>
            <person name="Kellner H."/>
        </authorList>
    </citation>
    <scope>NUCLEOTIDE SEQUENCE [LARGE SCALE GENOMIC DNA]</scope>
    <source>
        <strain evidence="2 3">DSM 110363</strain>
    </source>
</reference>
<evidence type="ECO:0000313" key="3">
    <source>
        <dbReference type="Proteomes" id="UP000481858"/>
    </source>
</evidence>
<dbReference type="InParanoid" id="A0A7C8IQF9"/>
<keyword evidence="3" id="KW-1185">Reference proteome</keyword>